<accession>A0A8S5TNJ1</accession>
<evidence type="ECO:0000313" key="1">
    <source>
        <dbReference type="EMBL" id="DAF64695.1"/>
    </source>
</evidence>
<sequence length="118" mass="13996">MKVYEAIERIDAMVRNTYTREEKLFWLSNLDAQIATFILRTQVPEPYTPEKSMETVLLAKAPFDMMYLHWLEAQIAYANGEIERYNNALTTFQQEYTDFTMKQARETAPTKVTTMKYF</sequence>
<name>A0A8S5TNJ1_9CAUD</name>
<protein>
    <submittedName>
        <fullName evidence="1">Uncharacterized protein</fullName>
    </submittedName>
</protein>
<reference evidence="1" key="1">
    <citation type="journal article" date="2021" name="Proc. Natl. Acad. Sci. U.S.A.">
        <title>A Catalog of Tens of Thousands of Viruses from Human Metagenomes Reveals Hidden Associations with Chronic Diseases.</title>
        <authorList>
            <person name="Tisza M.J."/>
            <person name="Buck C.B."/>
        </authorList>
    </citation>
    <scope>NUCLEOTIDE SEQUENCE</scope>
    <source>
        <strain evidence="1">Ct90d35</strain>
    </source>
</reference>
<proteinExistence type="predicted"/>
<dbReference type="EMBL" id="BK032865">
    <property type="protein sequence ID" value="DAF64695.1"/>
    <property type="molecule type" value="Genomic_DNA"/>
</dbReference>
<organism evidence="1">
    <name type="scientific">Podoviridae sp. ct90d35</name>
    <dbReference type="NCBI Taxonomy" id="2827724"/>
    <lineage>
        <taxon>Viruses</taxon>
        <taxon>Duplodnaviria</taxon>
        <taxon>Heunggongvirae</taxon>
        <taxon>Uroviricota</taxon>
        <taxon>Caudoviricetes</taxon>
    </lineage>
</organism>